<organism evidence="1 2">
    <name type="scientific">Kickxella alabastrina</name>
    <dbReference type="NCBI Taxonomy" id="61397"/>
    <lineage>
        <taxon>Eukaryota</taxon>
        <taxon>Fungi</taxon>
        <taxon>Fungi incertae sedis</taxon>
        <taxon>Zoopagomycota</taxon>
        <taxon>Kickxellomycotina</taxon>
        <taxon>Kickxellomycetes</taxon>
        <taxon>Kickxellales</taxon>
        <taxon>Kickxellaceae</taxon>
        <taxon>Kickxella</taxon>
    </lineage>
</organism>
<reference evidence="1" key="1">
    <citation type="submission" date="2022-07" db="EMBL/GenBank/DDBJ databases">
        <title>Phylogenomic reconstructions and comparative analyses of Kickxellomycotina fungi.</title>
        <authorList>
            <person name="Reynolds N.K."/>
            <person name="Stajich J.E."/>
            <person name="Barry K."/>
            <person name="Grigoriev I.V."/>
            <person name="Crous P."/>
            <person name="Smith M.E."/>
        </authorList>
    </citation>
    <scope>NUCLEOTIDE SEQUENCE</scope>
    <source>
        <strain evidence="1">Benny 63K</strain>
    </source>
</reference>
<protein>
    <submittedName>
        <fullName evidence="1">Cytoplasmic tRNA 2-thiolation protein 2</fullName>
    </submittedName>
</protein>
<accession>A0ACC1HZ54</accession>
<keyword evidence="2" id="KW-1185">Reference proteome</keyword>
<comment type="caution">
    <text evidence="1">The sequence shown here is derived from an EMBL/GenBank/DDBJ whole genome shotgun (WGS) entry which is preliminary data.</text>
</comment>
<gene>
    <name evidence="1" type="primary">CTU2_2</name>
    <name evidence="1" type="ORF">LPJ66_010986</name>
</gene>
<dbReference type="EMBL" id="JANBPG010003109">
    <property type="protein sequence ID" value="KAJ1883646.1"/>
    <property type="molecule type" value="Genomic_DNA"/>
</dbReference>
<name>A0ACC1HZ54_9FUNG</name>
<evidence type="ECO:0000313" key="1">
    <source>
        <dbReference type="EMBL" id="KAJ1883646.1"/>
    </source>
</evidence>
<dbReference type="Proteomes" id="UP001150581">
    <property type="component" value="Unassembled WGS sequence"/>
</dbReference>
<sequence>AFVVGLDRDFASTVSTVCRTVQKLEPSPGALSARPCIVCAMPVEPGAQAWRSRLTVSDPQQGQGLRRPDGPVADSGSVGLDIASHLCYSCQDVLHFADSDGLELPGFSVDRYRSQVAAQPAVGEGKSKHEALRKQVEHFFLADEDDDA</sequence>
<evidence type="ECO:0000313" key="2">
    <source>
        <dbReference type="Proteomes" id="UP001150581"/>
    </source>
</evidence>
<feature type="non-terminal residue" evidence="1">
    <location>
        <position position="1"/>
    </location>
</feature>
<proteinExistence type="predicted"/>